<gene>
    <name evidence="2" type="ORF">EXW74_06105</name>
</gene>
<dbReference type="InterPro" id="IPR053468">
    <property type="entry name" value="ComGE-like"/>
</dbReference>
<dbReference type="Proteomes" id="UP000291525">
    <property type="component" value="Unassembled WGS sequence"/>
</dbReference>
<dbReference type="OrthoDB" id="2223452at2"/>
<keyword evidence="1" id="KW-0812">Transmembrane</keyword>
<dbReference type="AlphaFoldDB" id="A0A4Q8L1C3"/>
<dbReference type="Pfam" id="PF11773">
    <property type="entry name" value="ComGE"/>
    <property type="match status" value="1"/>
</dbReference>
<keyword evidence="1" id="KW-1133">Transmembrane helix</keyword>
<proteinExistence type="predicted"/>
<accession>A0A4Q8L1C3</accession>
<evidence type="ECO:0000313" key="3">
    <source>
        <dbReference type="Proteomes" id="UP000291525"/>
    </source>
</evidence>
<protein>
    <submittedName>
        <fullName evidence="2">Type II secretory pathway, pseudopilin PulG</fullName>
    </submittedName>
</protein>
<dbReference type="InterPro" id="IPR021749">
    <property type="entry name" value="ComGE"/>
</dbReference>
<reference evidence="2 3" key="1">
    <citation type="submission" date="2019-02" db="EMBL/GenBank/DDBJ databases">
        <title>First genome of the species Streptococcus parasuis.</title>
        <authorList>
            <person name="Stevens M.J.A."/>
            <person name="Stephan R."/>
        </authorList>
    </citation>
    <scope>NUCLEOTIDE SEQUENCE [LARGE SCALE GENOMIC DNA]</scope>
    <source>
        <strain evidence="2 3">4253</strain>
    </source>
</reference>
<sequence length="97" mass="10944">MVDIRKLKSRAYVLLESLVALGTLVTICSLILTAIDTGRTQLVNSWYQQEVYNVAKMAVQTGESHLVLNGVEVLVQRTSRKLTVYHEGKEVIRIEKN</sequence>
<evidence type="ECO:0000256" key="1">
    <source>
        <dbReference type="SAM" id="Phobius"/>
    </source>
</evidence>
<dbReference type="NCBIfam" id="NF041013">
    <property type="entry name" value="T4P_ComGE"/>
    <property type="match status" value="1"/>
</dbReference>
<organism evidence="2 3">
    <name type="scientific">Streptococcus parasuis</name>
    <dbReference type="NCBI Taxonomy" id="1501662"/>
    <lineage>
        <taxon>Bacteria</taxon>
        <taxon>Bacillati</taxon>
        <taxon>Bacillota</taxon>
        <taxon>Bacilli</taxon>
        <taxon>Lactobacillales</taxon>
        <taxon>Streptococcaceae</taxon>
        <taxon>Streptococcus</taxon>
    </lineage>
</organism>
<name>A0A4Q8L1C3_9STRE</name>
<evidence type="ECO:0000313" key="2">
    <source>
        <dbReference type="EMBL" id="TAA12793.1"/>
    </source>
</evidence>
<dbReference type="EMBL" id="SHGT01000031">
    <property type="protein sequence ID" value="TAA12793.1"/>
    <property type="molecule type" value="Genomic_DNA"/>
</dbReference>
<keyword evidence="1" id="KW-0472">Membrane</keyword>
<dbReference type="RefSeq" id="WP_130555133.1">
    <property type="nucleotide sequence ID" value="NZ_SHGT01000031.1"/>
</dbReference>
<comment type="caution">
    <text evidence="2">The sequence shown here is derived from an EMBL/GenBank/DDBJ whole genome shotgun (WGS) entry which is preliminary data.</text>
</comment>
<feature type="transmembrane region" description="Helical" evidence="1">
    <location>
        <begin position="12"/>
        <end position="35"/>
    </location>
</feature>